<keyword evidence="4 10" id="KW-0732">Signal</keyword>
<dbReference type="PANTHER" id="PTHR32227">
    <property type="entry name" value="GLUCAN ENDO-1,3-BETA-GLUCOSIDASE BG1-RELATED-RELATED"/>
    <property type="match status" value="1"/>
</dbReference>
<dbReference type="InterPro" id="IPR044965">
    <property type="entry name" value="Glyco_hydro_17_plant"/>
</dbReference>
<name>A0A7I8KEI6_SPIIN</name>
<evidence type="ECO:0000256" key="7">
    <source>
        <dbReference type="ARBA" id="ARBA00023295"/>
    </source>
</evidence>
<dbReference type="EC" id="3.2.1.39" evidence="3"/>
<evidence type="ECO:0000256" key="10">
    <source>
        <dbReference type="SAM" id="SignalP"/>
    </source>
</evidence>
<dbReference type="AlphaFoldDB" id="A0A7I8KEI6"/>
<dbReference type="SUPFAM" id="SSF51445">
    <property type="entry name" value="(Trans)glycosidases"/>
    <property type="match status" value="1"/>
</dbReference>
<dbReference type="InterPro" id="IPR012946">
    <property type="entry name" value="X8"/>
</dbReference>
<evidence type="ECO:0000256" key="4">
    <source>
        <dbReference type="ARBA" id="ARBA00022729"/>
    </source>
</evidence>
<dbReference type="Pfam" id="PF07983">
    <property type="entry name" value="X8"/>
    <property type="match status" value="1"/>
</dbReference>
<evidence type="ECO:0000256" key="9">
    <source>
        <dbReference type="RuleBase" id="RU004336"/>
    </source>
</evidence>
<dbReference type="PROSITE" id="PS00587">
    <property type="entry name" value="GLYCOSYL_HYDROL_F17"/>
    <property type="match status" value="1"/>
</dbReference>
<comment type="similarity">
    <text evidence="2 8">Belongs to the glycosyl hydrolase 17 family.</text>
</comment>
<keyword evidence="6" id="KW-1015">Disulfide bond</keyword>
<keyword evidence="13" id="KW-1185">Reference proteome</keyword>
<reference evidence="12" key="1">
    <citation type="submission" date="2020-02" db="EMBL/GenBank/DDBJ databases">
        <authorList>
            <person name="Scholz U."/>
            <person name="Mascher M."/>
            <person name="Fiebig A."/>
        </authorList>
    </citation>
    <scope>NUCLEOTIDE SEQUENCE</scope>
</reference>
<evidence type="ECO:0000259" key="11">
    <source>
        <dbReference type="SMART" id="SM00768"/>
    </source>
</evidence>
<dbReference type="Gene3D" id="3.20.20.80">
    <property type="entry name" value="Glycosidases"/>
    <property type="match status" value="1"/>
</dbReference>
<evidence type="ECO:0000313" key="12">
    <source>
        <dbReference type="EMBL" id="CAA7396189.1"/>
    </source>
</evidence>
<dbReference type="GO" id="GO:0042973">
    <property type="term" value="F:glucan endo-1,3-beta-D-glucosidase activity"/>
    <property type="evidence" value="ECO:0007669"/>
    <property type="project" value="UniProtKB-EC"/>
</dbReference>
<keyword evidence="5 9" id="KW-0378">Hydrolase</keyword>
<gene>
    <name evidence="12" type="ORF">SI8410_05006852</name>
</gene>
<organism evidence="12 13">
    <name type="scientific">Spirodela intermedia</name>
    <name type="common">Intermediate duckweed</name>
    <dbReference type="NCBI Taxonomy" id="51605"/>
    <lineage>
        <taxon>Eukaryota</taxon>
        <taxon>Viridiplantae</taxon>
        <taxon>Streptophyta</taxon>
        <taxon>Embryophyta</taxon>
        <taxon>Tracheophyta</taxon>
        <taxon>Spermatophyta</taxon>
        <taxon>Magnoliopsida</taxon>
        <taxon>Liliopsida</taxon>
        <taxon>Araceae</taxon>
        <taxon>Lemnoideae</taxon>
        <taxon>Spirodela</taxon>
    </lineage>
</organism>
<evidence type="ECO:0000256" key="8">
    <source>
        <dbReference type="RuleBase" id="RU004335"/>
    </source>
</evidence>
<feature type="domain" description="X8" evidence="11">
    <location>
        <begin position="387"/>
        <end position="475"/>
    </location>
</feature>
<feature type="chain" id="PRO_5029824964" description="glucan endo-1,3-beta-D-glucosidase" evidence="10">
    <location>
        <begin position="31"/>
        <end position="480"/>
    </location>
</feature>
<dbReference type="InterPro" id="IPR000490">
    <property type="entry name" value="Glyco_hydro_17"/>
</dbReference>
<evidence type="ECO:0000256" key="3">
    <source>
        <dbReference type="ARBA" id="ARBA00012780"/>
    </source>
</evidence>
<feature type="signal peptide" evidence="10">
    <location>
        <begin position="1"/>
        <end position="30"/>
    </location>
</feature>
<dbReference type="Proteomes" id="UP000663760">
    <property type="component" value="Chromosome 5"/>
</dbReference>
<comment type="catalytic activity">
    <reaction evidence="1">
        <text>Hydrolysis of (1-&gt;3)-beta-D-glucosidic linkages in (1-&gt;3)-beta-D-glucans.</text>
        <dbReference type="EC" id="3.2.1.39"/>
    </reaction>
</comment>
<evidence type="ECO:0000256" key="2">
    <source>
        <dbReference type="ARBA" id="ARBA00008773"/>
    </source>
</evidence>
<protein>
    <recommendedName>
        <fullName evidence="3">glucan endo-1,3-beta-D-glucosidase</fullName>
        <ecNumber evidence="3">3.2.1.39</ecNumber>
    </recommendedName>
</protein>
<keyword evidence="7 9" id="KW-0326">Glycosidase</keyword>
<dbReference type="EMBL" id="LR746268">
    <property type="protein sequence ID" value="CAA7396189.1"/>
    <property type="molecule type" value="Genomic_DNA"/>
</dbReference>
<evidence type="ECO:0000256" key="6">
    <source>
        <dbReference type="ARBA" id="ARBA00023157"/>
    </source>
</evidence>
<accession>A0A7I8KEI6</accession>
<dbReference type="FunFam" id="3.20.20.80:FF:000005">
    <property type="entry name" value="Glucan endo-1,3-beta-glucosidase 14"/>
    <property type="match status" value="1"/>
</dbReference>
<evidence type="ECO:0000256" key="1">
    <source>
        <dbReference type="ARBA" id="ARBA00000382"/>
    </source>
</evidence>
<sequence>MAPLRQIHLHLQLPLLVVVVVVVVVGAVTAQAAVSGALGVNYGQLGSDLPPPSRAVQLLRSVGAARVKLYDANPAILATLAGTELQASVMLPNQLIPAAAANQSFADLWVASNLVPFRSSVRLRFLLVGNEILSDYSIRNSTWPHLIRAMERLHRSLKTHSLRRMKVGTTLAMDVLGTSFPPSAGVFRSDIADPVMVPLLRFLLRSRSFFFLDAYPYFPWTANSAIISLDYALMVKGAKTYTDPGSGLTYTNLLDQQLDAVFAAMTRLGFRDVPLVIAETGWPNGGDYDQIGANVRNAAIFNRNLARRMSAKPPAGTPARPGATIPTFVFSLFNEDQKPGPGTERHWGIFYPNGTGVYGIDLTGKKPDAAFAPLPAATNNEPFKGKIWCVVAPGKERNTTELAAAVAYACGQVKAGACRAISPGGSCYRRDSPAWHAGYAFNLYWQQFRSSGGTCYFNGLATQTIKDPSAGSCKFSSAAS</sequence>
<dbReference type="OrthoDB" id="941679at2759"/>
<dbReference type="GO" id="GO:0005975">
    <property type="term" value="P:carbohydrate metabolic process"/>
    <property type="evidence" value="ECO:0007669"/>
    <property type="project" value="InterPro"/>
</dbReference>
<dbReference type="SMART" id="SM00768">
    <property type="entry name" value="X8"/>
    <property type="match status" value="1"/>
</dbReference>
<dbReference type="Pfam" id="PF00332">
    <property type="entry name" value="Glyco_hydro_17"/>
    <property type="match status" value="1"/>
</dbReference>
<evidence type="ECO:0000313" key="13">
    <source>
        <dbReference type="Proteomes" id="UP000663760"/>
    </source>
</evidence>
<proteinExistence type="inferred from homology"/>
<dbReference type="InterPro" id="IPR017853">
    <property type="entry name" value="GH"/>
</dbReference>
<dbReference type="Gene3D" id="1.20.58.1040">
    <property type="match status" value="1"/>
</dbReference>
<evidence type="ECO:0000256" key="5">
    <source>
        <dbReference type="ARBA" id="ARBA00022801"/>
    </source>
</evidence>